<reference evidence="1" key="1">
    <citation type="submission" date="2015-12" db="EMBL/GenBank/DDBJ databases">
        <title>Update maize B73 reference genome by single molecule sequencing technologies.</title>
        <authorList>
            <consortium name="Maize Genome Sequencing Project"/>
            <person name="Ware D."/>
        </authorList>
    </citation>
    <scope>NUCLEOTIDE SEQUENCE</scope>
    <source>
        <tissue evidence="1">Seedling</tissue>
    </source>
</reference>
<dbReference type="EMBL" id="CM000785">
    <property type="protein sequence ID" value="AQL05975.1"/>
    <property type="molecule type" value="Genomic_DNA"/>
</dbReference>
<sequence length="97" mass="11379">MRSLRVVLPSRIADVRVIFLKCFLLVGVWFRTTSNMPMKYFWSYNLPSLSILPCFMSLMTCQASSDYVEVPYRDYAVKSFRAEMYKYSLMAALFTTI</sequence>
<gene>
    <name evidence="1" type="ORF">ZEAMMB73_Zm00001d047248</name>
</gene>
<accession>A0A1D6P824</accession>
<organism evidence="1">
    <name type="scientific">Zea mays</name>
    <name type="common">Maize</name>
    <dbReference type="NCBI Taxonomy" id="4577"/>
    <lineage>
        <taxon>Eukaryota</taxon>
        <taxon>Viridiplantae</taxon>
        <taxon>Streptophyta</taxon>
        <taxon>Embryophyta</taxon>
        <taxon>Tracheophyta</taxon>
        <taxon>Spermatophyta</taxon>
        <taxon>Magnoliopsida</taxon>
        <taxon>Liliopsida</taxon>
        <taxon>Poales</taxon>
        <taxon>Poaceae</taxon>
        <taxon>PACMAD clade</taxon>
        <taxon>Panicoideae</taxon>
        <taxon>Andropogonodae</taxon>
        <taxon>Andropogoneae</taxon>
        <taxon>Tripsacinae</taxon>
        <taxon>Zea</taxon>
    </lineage>
</organism>
<dbReference type="AlphaFoldDB" id="A0A1D6P824"/>
<proteinExistence type="predicted"/>
<protein>
    <submittedName>
        <fullName evidence="1">TatD related DNase</fullName>
    </submittedName>
</protein>
<feature type="non-terminal residue" evidence="1">
    <location>
        <position position="97"/>
    </location>
</feature>
<evidence type="ECO:0000313" key="1">
    <source>
        <dbReference type="EMBL" id="AQL05975.1"/>
    </source>
</evidence>
<name>A0A1D6P824_MAIZE</name>